<sequence length="129" mass="14120">MPRRPRRVVCLPGTARRLVAEADGELVGVAGIVDAPQDWEIGAGFTPAPAARQLERLYLRPDQHGTGLAAAMFADVDDGRALYLWLIDGNARAQRFYRRLGFVDLDERHLAGSSWGGTPMHRMVRPAGG</sequence>
<dbReference type="EMBL" id="CP060789">
    <property type="protein sequence ID" value="QNP54897.1"/>
    <property type="molecule type" value="Genomic_DNA"/>
</dbReference>
<evidence type="ECO:0000313" key="2">
    <source>
        <dbReference type="EMBL" id="QNP54897.1"/>
    </source>
</evidence>
<gene>
    <name evidence="2" type="ORF">H9L22_11410</name>
</gene>
<dbReference type="PROSITE" id="PS51186">
    <property type="entry name" value="GNAT"/>
    <property type="match status" value="1"/>
</dbReference>
<evidence type="ECO:0000313" key="3">
    <source>
        <dbReference type="Proteomes" id="UP000516117"/>
    </source>
</evidence>
<protein>
    <submittedName>
        <fullName evidence="2">GNAT family N-acetyltransferase</fullName>
    </submittedName>
</protein>
<reference evidence="2 3" key="1">
    <citation type="submission" date="2020-08" db="EMBL/GenBank/DDBJ databases">
        <title>Genome sequence of Tessaracoccus defluvii JCM 17540T.</title>
        <authorList>
            <person name="Hyun D.-W."/>
            <person name="Bae J.-W."/>
        </authorList>
    </citation>
    <scope>NUCLEOTIDE SEQUENCE [LARGE SCALE GENOMIC DNA]</scope>
    <source>
        <strain evidence="2 3">JCM 17540</strain>
    </source>
</reference>
<dbReference type="InterPro" id="IPR000182">
    <property type="entry name" value="GNAT_dom"/>
</dbReference>
<dbReference type="InterPro" id="IPR016181">
    <property type="entry name" value="Acyl_CoA_acyltransferase"/>
</dbReference>
<dbReference type="Gene3D" id="3.40.630.30">
    <property type="match status" value="1"/>
</dbReference>
<dbReference type="KEGG" id="tdf:H9L22_11410"/>
<keyword evidence="2" id="KW-0808">Transferase</keyword>
<dbReference type="SUPFAM" id="SSF55729">
    <property type="entry name" value="Acyl-CoA N-acyltransferases (Nat)"/>
    <property type="match status" value="1"/>
</dbReference>
<evidence type="ECO:0000259" key="1">
    <source>
        <dbReference type="PROSITE" id="PS51186"/>
    </source>
</evidence>
<dbReference type="Pfam" id="PF13508">
    <property type="entry name" value="Acetyltransf_7"/>
    <property type="match status" value="1"/>
</dbReference>
<dbReference type="AlphaFoldDB" id="A0A7H0H2Y1"/>
<accession>A0A7H0H2Y1</accession>
<dbReference type="Proteomes" id="UP000516117">
    <property type="component" value="Chromosome"/>
</dbReference>
<dbReference type="RefSeq" id="WP_187720033.1">
    <property type="nucleotide sequence ID" value="NZ_CP060789.1"/>
</dbReference>
<keyword evidence="3" id="KW-1185">Reference proteome</keyword>
<organism evidence="2 3">
    <name type="scientific">Tessaracoccus defluvii</name>
    <dbReference type="NCBI Taxonomy" id="1285901"/>
    <lineage>
        <taxon>Bacteria</taxon>
        <taxon>Bacillati</taxon>
        <taxon>Actinomycetota</taxon>
        <taxon>Actinomycetes</taxon>
        <taxon>Propionibacteriales</taxon>
        <taxon>Propionibacteriaceae</taxon>
        <taxon>Tessaracoccus</taxon>
    </lineage>
</organism>
<proteinExistence type="predicted"/>
<dbReference type="GO" id="GO:0016747">
    <property type="term" value="F:acyltransferase activity, transferring groups other than amino-acyl groups"/>
    <property type="evidence" value="ECO:0007669"/>
    <property type="project" value="InterPro"/>
</dbReference>
<feature type="domain" description="N-acetyltransferase" evidence="1">
    <location>
        <begin position="1"/>
        <end position="125"/>
    </location>
</feature>
<name>A0A7H0H2Y1_9ACTN</name>